<reference evidence="1" key="2">
    <citation type="submission" date="2021-08" db="EMBL/GenBank/DDBJ databases">
        <authorList>
            <person name="Tani A."/>
            <person name="Ola A."/>
            <person name="Ogura Y."/>
            <person name="Katsura K."/>
            <person name="Hayashi T."/>
        </authorList>
    </citation>
    <scope>NUCLEOTIDE SEQUENCE</scope>
    <source>
        <strain evidence="1">DSM 14458</strain>
    </source>
</reference>
<keyword evidence="2" id="KW-1185">Reference proteome</keyword>
<dbReference type="Proteomes" id="UP001055093">
    <property type="component" value="Unassembled WGS sequence"/>
</dbReference>
<comment type="caution">
    <text evidence="1">The sequence shown here is derived from an EMBL/GenBank/DDBJ whole genome shotgun (WGS) entry which is preliminary data.</text>
</comment>
<evidence type="ECO:0000313" key="2">
    <source>
        <dbReference type="Proteomes" id="UP001055093"/>
    </source>
</evidence>
<accession>A0ABQ4UTH8</accession>
<reference evidence="1" key="1">
    <citation type="journal article" date="2021" name="Front. Microbiol.">
        <title>Comprehensive Comparative Genomics and Phenotyping of Methylobacterium Species.</title>
        <authorList>
            <person name="Alessa O."/>
            <person name="Ogura Y."/>
            <person name="Fujitani Y."/>
            <person name="Takami H."/>
            <person name="Hayashi T."/>
            <person name="Sahin N."/>
            <person name="Tani A."/>
        </authorList>
    </citation>
    <scope>NUCLEOTIDE SEQUENCE</scope>
    <source>
        <strain evidence="1">DSM 14458</strain>
    </source>
</reference>
<dbReference type="EMBL" id="BPRE01000002">
    <property type="protein sequence ID" value="GJE74327.1"/>
    <property type="molecule type" value="Genomic_DNA"/>
</dbReference>
<name>A0ABQ4UTH8_9HYPH</name>
<gene>
    <name evidence="1" type="ORF">BGCPKDLD_0896</name>
</gene>
<protein>
    <submittedName>
        <fullName evidence="1">Uncharacterized protein</fullName>
    </submittedName>
</protein>
<sequence length="69" mass="7745">MTAEDVRELLRQRVEAEGSANAWARLNRVSHAYVLDTMARRRAPGPAILHALGIEKDEATYRFKEAAHG</sequence>
<proteinExistence type="predicted"/>
<organism evidence="1 2">
    <name type="scientific">Methylorubrum suomiense</name>
    <dbReference type="NCBI Taxonomy" id="144191"/>
    <lineage>
        <taxon>Bacteria</taxon>
        <taxon>Pseudomonadati</taxon>
        <taxon>Pseudomonadota</taxon>
        <taxon>Alphaproteobacteria</taxon>
        <taxon>Hyphomicrobiales</taxon>
        <taxon>Methylobacteriaceae</taxon>
        <taxon>Methylorubrum</taxon>
    </lineage>
</organism>
<evidence type="ECO:0000313" key="1">
    <source>
        <dbReference type="EMBL" id="GJE74327.1"/>
    </source>
</evidence>